<dbReference type="EMBL" id="IACK01141212">
    <property type="protein sequence ID" value="LAA89524.1"/>
    <property type="molecule type" value="Transcribed_RNA"/>
</dbReference>
<reference evidence="1" key="2">
    <citation type="submission" date="2017-11" db="EMBL/GenBank/DDBJ databases">
        <title>Coralsnake Venomics: Analyses of Venom Gland Transcriptomes and Proteomes of Six Brazilian Taxa.</title>
        <authorList>
            <person name="Aird S.D."/>
            <person name="Jorge da Silva N."/>
            <person name="Qiu L."/>
            <person name="Villar-Briones A."/>
            <person name="Aparecida-Saddi V."/>
            <person name="Campos-Telles M.P."/>
            <person name="Grau M."/>
            <person name="Mikheyev A.S."/>
        </authorList>
    </citation>
    <scope>NUCLEOTIDE SEQUENCE</scope>
    <source>
        <tissue evidence="1">Venom_gland</tissue>
    </source>
</reference>
<reference evidence="1" key="1">
    <citation type="submission" date="2017-07" db="EMBL/GenBank/DDBJ databases">
        <authorList>
            <person name="Mikheyev A."/>
            <person name="Grau M."/>
        </authorList>
    </citation>
    <scope>NUCLEOTIDE SEQUENCE</scope>
    <source>
        <tissue evidence="1">Venom_gland</tissue>
    </source>
</reference>
<proteinExistence type="predicted"/>
<accession>A0A2D4IZK0</accession>
<name>A0A2D4IZK0_MICLE</name>
<sequence>MYFILFLFSTLFPRDLESHLSHDHVLAFLNVLALSLDDSVKKVKILNMAPMCGQTMDEVLQHPFADLRAQLIIVQKDVLHCLCLQELTRKEFKKQLSSLICT</sequence>
<evidence type="ECO:0000313" key="1">
    <source>
        <dbReference type="EMBL" id="LAA89524.1"/>
    </source>
</evidence>
<organism evidence="1">
    <name type="scientific">Micrurus lemniscatus lemniscatus</name>
    <dbReference type="NCBI Taxonomy" id="129467"/>
    <lineage>
        <taxon>Eukaryota</taxon>
        <taxon>Metazoa</taxon>
        <taxon>Chordata</taxon>
        <taxon>Craniata</taxon>
        <taxon>Vertebrata</taxon>
        <taxon>Euteleostomi</taxon>
        <taxon>Lepidosauria</taxon>
        <taxon>Squamata</taxon>
        <taxon>Bifurcata</taxon>
        <taxon>Unidentata</taxon>
        <taxon>Episquamata</taxon>
        <taxon>Toxicofera</taxon>
        <taxon>Serpentes</taxon>
        <taxon>Colubroidea</taxon>
        <taxon>Elapidae</taxon>
        <taxon>Elapinae</taxon>
        <taxon>Micrurus</taxon>
    </lineage>
</organism>
<dbReference type="AlphaFoldDB" id="A0A2D4IZK0"/>
<protein>
    <submittedName>
        <fullName evidence="1">Uncharacterized protein</fullName>
    </submittedName>
</protein>